<dbReference type="Gene3D" id="2.10.25.10">
    <property type="entry name" value="Laminin"/>
    <property type="match status" value="1"/>
</dbReference>
<proteinExistence type="predicted"/>
<feature type="domain" description="EGF-like" evidence="9">
    <location>
        <begin position="300"/>
        <end position="336"/>
    </location>
</feature>
<evidence type="ECO:0000256" key="1">
    <source>
        <dbReference type="ARBA" id="ARBA00022527"/>
    </source>
</evidence>
<keyword evidence="5 7" id="KW-0067">ATP-binding</keyword>
<evidence type="ECO:0000259" key="9">
    <source>
        <dbReference type="PROSITE" id="PS50026"/>
    </source>
</evidence>
<protein>
    <submittedName>
        <fullName evidence="11">Uncharacterized protein</fullName>
    </submittedName>
</protein>
<evidence type="ECO:0000256" key="2">
    <source>
        <dbReference type="ARBA" id="ARBA00022679"/>
    </source>
</evidence>
<dbReference type="SUPFAM" id="SSF56112">
    <property type="entry name" value="Protein kinase-like (PK-like)"/>
    <property type="match status" value="1"/>
</dbReference>
<feature type="binding site" evidence="7">
    <location>
        <position position="45"/>
    </location>
    <ligand>
        <name>ATP</name>
        <dbReference type="ChEBI" id="CHEBI:30616"/>
    </ligand>
</feature>
<dbReference type="PROSITE" id="PS00022">
    <property type="entry name" value="EGF_1"/>
    <property type="match status" value="2"/>
</dbReference>
<feature type="domain" description="EGF-like" evidence="9">
    <location>
        <begin position="337"/>
        <end position="373"/>
    </location>
</feature>
<dbReference type="Proteomes" id="UP000887574">
    <property type="component" value="Unplaced"/>
</dbReference>
<organism evidence="10 11">
    <name type="scientific">Ditylenchus dipsaci</name>
    <dbReference type="NCBI Taxonomy" id="166011"/>
    <lineage>
        <taxon>Eukaryota</taxon>
        <taxon>Metazoa</taxon>
        <taxon>Ecdysozoa</taxon>
        <taxon>Nematoda</taxon>
        <taxon>Chromadorea</taxon>
        <taxon>Rhabditida</taxon>
        <taxon>Tylenchina</taxon>
        <taxon>Tylenchomorpha</taxon>
        <taxon>Sphaerularioidea</taxon>
        <taxon>Anguinidae</taxon>
        <taxon>Anguininae</taxon>
        <taxon>Ditylenchus</taxon>
    </lineage>
</organism>
<dbReference type="PANTHER" id="PTHR24345">
    <property type="entry name" value="SERINE/THREONINE-PROTEIN KINASE PLK"/>
    <property type="match status" value="1"/>
</dbReference>
<reference evidence="11" key="1">
    <citation type="submission" date="2022-11" db="UniProtKB">
        <authorList>
            <consortium name="WormBaseParasite"/>
        </authorList>
    </citation>
    <scope>IDENTIFICATION</scope>
</reference>
<dbReference type="PROSITE" id="PS01186">
    <property type="entry name" value="EGF_2"/>
    <property type="match status" value="2"/>
</dbReference>
<dbReference type="GO" id="GO:0004674">
    <property type="term" value="F:protein serine/threonine kinase activity"/>
    <property type="evidence" value="ECO:0007669"/>
    <property type="project" value="UniProtKB-KW"/>
</dbReference>
<dbReference type="GO" id="GO:0005524">
    <property type="term" value="F:ATP binding"/>
    <property type="evidence" value="ECO:0007669"/>
    <property type="project" value="UniProtKB-UniRule"/>
</dbReference>
<keyword evidence="3 7" id="KW-0547">Nucleotide-binding</keyword>
<dbReference type="PANTHER" id="PTHR24345:SF0">
    <property type="entry name" value="CELL CYCLE SERINE_THREONINE-PROTEIN KINASE CDC5_MSD2"/>
    <property type="match status" value="1"/>
</dbReference>
<evidence type="ECO:0000256" key="7">
    <source>
        <dbReference type="PROSITE-ProRule" id="PRU10141"/>
    </source>
</evidence>
<keyword evidence="10" id="KW-1185">Reference proteome</keyword>
<dbReference type="Pfam" id="PF00069">
    <property type="entry name" value="Pkinase"/>
    <property type="match status" value="1"/>
</dbReference>
<name>A0A915EG13_9BILA</name>
<dbReference type="SMART" id="SM00181">
    <property type="entry name" value="EGF"/>
    <property type="match status" value="2"/>
</dbReference>
<dbReference type="CDD" id="cd00054">
    <property type="entry name" value="EGF_CA"/>
    <property type="match status" value="1"/>
</dbReference>
<dbReference type="InterPro" id="IPR000719">
    <property type="entry name" value="Prot_kinase_dom"/>
</dbReference>
<evidence type="ECO:0000313" key="10">
    <source>
        <dbReference type="Proteomes" id="UP000887574"/>
    </source>
</evidence>
<evidence type="ECO:0000256" key="5">
    <source>
        <dbReference type="ARBA" id="ARBA00022840"/>
    </source>
</evidence>
<comment type="caution">
    <text evidence="6">Lacks conserved residue(s) required for the propagation of feature annotation.</text>
</comment>
<dbReference type="Gene3D" id="1.10.510.10">
    <property type="entry name" value="Transferase(Phosphotransferase) domain 1"/>
    <property type="match status" value="3"/>
</dbReference>
<evidence type="ECO:0000256" key="3">
    <source>
        <dbReference type="ARBA" id="ARBA00022741"/>
    </source>
</evidence>
<keyword evidence="6" id="KW-1015">Disulfide bond</keyword>
<evidence type="ECO:0000256" key="6">
    <source>
        <dbReference type="PROSITE-ProRule" id="PRU00076"/>
    </source>
</evidence>
<dbReference type="GO" id="GO:0005634">
    <property type="term" value="C:nucleus"/>
    <property type="evidence" value="ECO:0007669"/>
    <property type="project" value="TreeGrafter"/>
</dbReference>
<dbReference type="InterPro" id="IPR000742">
    <property type="entry name" value="EGF"/>
</dbReference>
<feature type="domain" description="Protein kinase" evidence="8">
    <location>
        <begin position="16"/>
        <end position="204"/>
    </location>
</feature>
<keyword evidence="4" id="KW-0418">Kinase</keyword>
<feature type="disulfide bond" evidence="6">
    <location>
        <begin position="326"/>
        <end position="335"/>
    </location>
</feature>
<keyword evidence="2" id="KW-0808">Transferase</keyword>
<evidence type="ECO:0000256" key="4">
    <source>
        <dbReference type="ARBA" id="ARBA00022777"/>
    </source>
</evidence>
<dbReference type="SUPFAM" id="SSF57196">
    <property type="entry name" value="EGF/Laminin"/>
    <property type="match status" value="1"/>
</dbReference>
<keyword evidence="6" id="KW-0245">EGF-like domain</keyword>
<dbReference type="InterPro" id="IPR011009">
    <property type="entry name" value="Kinase-like_dom_sf"/>
</dbReference>
<dbReference type="PROSITE" id="PS00107">
    <property type="entry name" value="PROTEIN_KINASE_ATP"/>
    <property type="match status" value="1"/>
</dbReference>
<dbReference type="PROSITE" id="PS50026">
    <property type="entry name" value="EGF_3"/>
    <property type="match status" value="2"/>
</dbReference>
<dbReference type="AlphaFoldDB" id="A0A915EG13"/>
<dbReference type="WBParaSite" id="jg5958">
    <property type="protein sequence ID" value="jg5958"/>
    <property type="gene ID" value="jg5958"/>
</dbReference>
<accession>A0A915EG13</accession>
<sequence length="421" mass="47606">MEQLRFITDKHTKRTFELRKLLGDGTTAKVYEAKETKTEKTFACKIIPYKFKDAALQEIETLKDLKYEHIIQIESWFRDHDNIYLLMEICIHQSLIDIIEQRSYISEDEARCIVRQLNNIFLEETMEIKIGDFGLAAYEHDNVIDVVGTPNYLAPEDTCQRIKNCDYKIPNHVGKNARDLIKCILRKNPTERPTAAEILEMPFFRQGVQLKRLPTHCLRAPPNLYEVQKIIDSRKDAKGRLEYLIYLANHVLLPYTHPVTSSTIFSLPIATFSAQEIRQSPIETTIASTMATIVAEDGPDGAACTAAHCNERGTCFGTKAMPLCLCQLGFAGVNCKDTYCDSTRDCSGRGWCMGTSSQFSCLCNLGFTGERCDKETPILVPTVQPPPTPRPIEGSMEAATGFREHTKMPTLSDIVQTTMRD</sequence>
<dbReference type="PROSITE" id="PS50011">
    <property type="entry name" value="PROTEIN_KINASE_DOM"/>
    <property type="match status" value="1"/>
</dbReference>
<evidence type="ECO:0000313" key="11">
    <source>
        <dbReference type="WBParaSite" id="jg5958"/>
    </source>
</evidence>
<dbReference type="InterPro" id="IPR017441">
    <property type="entry name" value="Protein_kinase_ATP_BS"/>
</dbReference>
<keyword evidence="1" id="KW-0723">Serine/threonine-protein kinase</keyword>
<feature type="disulfide bond" evidence="6">
    <location>
        <begin position="363"/>
        <end position="372"/>
    </location>
</feature>
<evidence type="ECO:0000259" key="8">
    <source>
        <dbReference type="PROSITE" id="PS50011"/>
    </source>
</evidence>